<sequence>MRLFRITGIFFLIILLHGCEEPVREDPFVGLGAARWDVGKSANFILSDDRFTALELEIAYMEGFRPTNFMMSEMTNFLGEVALKPAGVRIVEKEIPAGGEEFYTTSAIAELEDQYRESYNEGDTVSVFLLVVDGYFMQNEEEYFTIGAAYRNTSMVLFGKRIAENTGGFRRPGRGNLEATVALHELGHLLGLVNIGTDMVVPHEDPDEDHKYHCDNEDCLMYWAVETSNILNFMQNDVPELDDNCRNDLRANGGR</sequence>
<gene>
    <name evidence="1" type="ORF">SAMN04488057_11586</name>
</gene>
<dbReference type="GO" id="GO:0008237">
    <property type="term" value="F:metallopeptidase activity"/>
    <property type="evidence" value="ECO:0007669"/>
    <property type="project" value="InterPro"/>
</dbReference>
<keyword evidence="1" id="KW-0645">Protease</keyword>
<dbReference type="Gene3D" id="3.40.390.10">
    <property type="entry name" value="Collagenase (Catalytic Domain)"/>
    <property type="match status" value="1"/>
</dbReference>
<evidence type="ECO:0000313" key="1">
    <source>
        <dbReference type="EMBL" id="SHN27179.1"/>
    </source>
</evidence>
<dbReference type="AlphaFoldDB" id="A0A1M7Q9E4"/>
<dbReference type="STRING" id="388280.SAMN04488057_11586"/>
<protein>
    <submittedName>
        <fullName evidence="1">Predicted Zn-dependent protease</fullName>
    </submittedName>
</protein>
<dbReference type="RefSeq" id="WP_084097484.1">
    <property type="nucleotide sequence ID" value="NZ_FRCY01000015.1"/>
</dbReference>
<keyword evidence="2" id="KW-1185">Reference proteome</keyword>
<dbReference type="SUPFAM" id="SSF55486">
    <property type="entry name" value="Metalloproteases ('zincins'), catalytic domain"/>
    <property type="match status" value="1"/>
</dbReference>
<dbReference type="InterPro" id="IPR024079">
    <property type="entry name" value="MetalloPept_cat_dom_sf"/>
</dbReference>
<dbReference type="GO" id="GO:0006508">
    <property type="term" value="P:proteolysis"/>
    <property type="evidence" value="ECO:0007669"/>
    <property type="project" value="UniProtKB-KW"/>
</dbReference>
<name>A0A1M7Q9E4_9BACT</name>
<dbReference type="EMBL" id="FRCY01000015">
    <property type="protein sequence ID" value="SHN27179.1"/>
    <property type="molecule type" value="Genomic_DNA"/>
</dbReference>
<dbReference type="Proteomes" id="UP000184513">
    <property type="component" value="Unassembled WGS sequence"/>
</dbReference>
<evidence type="ECO:0000313" key="2">
    <source>
        <dbReference type="Proteomes" id="UP000184513"/>
    </source>
</evidence>
<accession>A0A1M7Q9E4</accession>
<reference evidence="1 2" key="1">
    <citation type="submission" date="2016-11" db="EMBL/GenBank/DDBJ databases">
        <authorList>
            <person name="Jaros S."/>
            <person name="Januszkiewicz K."/>
            <person name="Wedrychowicz H."/>
        </authorList>
    </citation>
    <scope>NUCLEOTIDE SEQUENCE [LARGE SCALE GENOMIC DNA]</scope>
    <source>
        <strain evidence="1 2">CGMCC 1.6102</strain>
    </source>
</reference>
<dbReference type="OrthoDB" id="1121673at2"/>
<organism evidence="1 2">
    <name type="scientific">Cyclobacterium lianum</name>
    <dbReference type="NCBI Taxonomy" id="388280"/>
    <lineage>
        <taxon>Bacteria</taxon>
        <taxon>Pseudomonadati</taxon>
        <taxon>Bacteroidota</taxon>
        <taxon>Cytophagia</taxon>
        <taxon>Cytophagales</taxon>
        <taxon>Cyclobacteriaceae</taxon>
        <taxon>Cyclobacterium</taxon>
    </lineage>
</organism>
<keyword evidence="1" id="KW-0378">Hydrolase</keyword>
<proteinExistence type="predicted"/>